<organism evidence="2 3">
    <name type="scientific">Halorarum halophilum</name>
    <dbReference type="NCBI Taxonomy" id="2743090"/>
    <lineage>
        <taxon>Archaea</taxon>
        <taxon>Methanobacteriati</taxon>
        <taxon>Methanobacteriota</taxon>
        <taxon>Stenosarchaea group</taxon>
        <taxon>Halobacteria</taxon>
        <taxon>Halobacteriales</taxon>
        <taxon>Haloferacaceae</taxon>
        <taxon>Halorarum</taxon>
    </lineage>
</organism>
<dbReference type="GeneID" id="56031487"/>
<keyword evidence="2" id="KW-0614">Plasmid</keyword>
<dbReference type="Pfam" id="PF10983">
    <property type="entry name" value="DUF2793"/>
    <property type="match status" value="1"/>
</dbReference>
<evidence type="ECO:0000313" key="2">
    <source>
        <dbReference type="EMBL" id="QLG30186.1"/>
    </source>
</evidence>
<sequence>MPTPNHDLDAPAAASTSWKKNFNYIDVHLMLQGTKANRPAAGTSDRLYLATDEGIIYRDTGAGWTNVLDEATTSAIGYTDDTLLTWGDDDDFATQFASANNQWELIDQTGTSSELIAHVPAGGSFTLDRGLDLNGQDLADGATTIWNASAGYIPSARVQGLDTHTSDASAHHTKYSDAEAVSAINSESSLTVDITGDADTVDGYHASDFSTSAHTHSHGDLTGIGVDDHHIRYADEEAQDAIGTIIDGSLSYVDSPASLGVASGGITSTHIAPDAVGSSELVNDSVTVTAGTLLTGGGLVALGGTVSLDVDEGSIDHGSISGIGDDDHTQYVPTDASRGFTNPVSGIDPSTSSDLATKSYVDSIAQGIEYRESVLDTLNTPPGTPSTGDRYLVGSAPSGDWSGHADELAEYDGSGWTFETPNEGWAVFVEDVDMLLVFNATSWVSFGSTLDHGALQGLGDDDHTQYLLASGARSMAGSLNMGSNAITNVSTVDGVDVSAHAGNASAHHAKYTDTEAVAAVNAETTLSVDISGDADTVDGQHASAFATAGHVHAHGDLTGIGSSDHHARYADEEARDAVGSILSADFNYDDVANTIDLSPHTGDSGAHHARYADEEAQDAVGSMVDGTLVYDDATPSLGVADNSITITHLAFDPATQAELSSHTGDSTNPHSVTVSQIGAIPDSTDAVTSTHIAANSVGTSELSFDPTTQSEFDTHTGSASAHHAKYTDTEAVSAVESEVGLTFAGGLTINGTFETSGGGQFGSGISLDGTNPPGANKIEGAGGTLNLDRSASVAVEHSGTAFSFDVVDTGNANTLLTVDGGGTVDTPDATLFEQGSRVATRTWANSNFAASGHAHAHADLTGISSSDHHTRYADAEAVAAVNAETSLSVDITGDADTLDGVQLAAIDWTNVAMSQSDVSVSDLGPADTNFDLNGNDIVSSNSFSINQGGNQRVHFGIDTTINNTDLQLGPGVDLKSGTTILWDEAAGHIPSARVQGLDTHTSDASAHHTRPTAGNGLSDTTDTFSVDESYDFTFSSEIDFSGGLALGAALNAASNSINSVGTLNVSDITSNNGTGPITVADVGFEYADDLKVFYGTDSDFSIAYDSVEDELVVHDETTGIDLIRQPKAGPTQFIQGIESGTIETPEDTNIQIINTPVTSNVVGGTLVGHTLSVNSQTALALRGTADGGGGLSDGPYAELGGDLRATDGEVIWDEVSSHIPQGRLQNDTVTVAGNVVALGGSTSVAHSDLTGIGSADHHARYTDSEALAAVNADADHGSTAQHDYFTTENAQDAIGTIVDGTLSYDDATPSLGVAASSITTSHLAFDPATQAELNTHEGDSSAHHTRYADSEAVAAVNAETTLSVDISGDADTLDGVHLAGIDWGNTALDQSEVNVSHLGAADANLNMNGKQLTGVSQLKFTDRAADTNAWYLEEDTTSGALMVREDRSSGTFTAFKFSSGYHFETLVGEIREQGNRVATRTWTNSNFATNGHGHAHADLTGIGASDHHTRYADSEAVAAVNAEASLTVDITGDADTLDGVHLASIDWADVAMAQSDVNVSHLGSANATLDMNGNDVSNVEQLSFIEAGNIVANVDESHGPGAPGAVFDVTIVDSGAADNIQWMRDAGSARAFMVYNTASGLGGVFTVTDTGNTTIAGSLTVESDITDGLATIWDASAHHVPSSSVQGLNSHTGDSSAHHAKYTDTEAVAAVNAETTLSVNISGDADTLDGVHLANIDWADVAMAQSDVNVSDLGTADATLDMGNNDITSINGFVFQDPGPDGSVRWSNWQLYEAPNDLSNVAGNFQIVNNGTRVVTVEDGTGQLEATGGYKAGDFEIVENSERNSLDFNYTGS</sequence>
<keyword evidence="3" id="KW-1185">Reference proteome</keyword>
<feature type="region of interest" description="Disordered" evidence="1">
    <location>
        <begin position="700"/>
        <end position="721"/>
    </location>
</feature>
<geneLocation type="plasmid" evidence="2 3">
    <name>unnamed3</name>
</geneLocation>
<name>A0A7D5GF11_9EURY</name>
<evidence type="ECO:0000313" key="3">
    <source>
        <dbReference type="Proteomes" id="UP000509750"/>
    </source>
</evidence>
<evidence type="ECO:0000256" key="1">
    <source>
        <dbReference type="SAM" id="MobiDB-lite"/>
    </source>
</evidence>
<proteinExistence type="predicted"/>
<accession>A0A7D5GF11</accession>
<gene>
    <name evidence="2" type="ORF">HUG10_21600</name>
</gene>
<feature type="compositionally biased region" description="Polar residues" evidence="1">
    <location>
        <begin position="700"/>
        <end position="719"/>
    </location>
</feature>
<protein>
    <submittedName>
        <fullName evidence="2">DUF2793 domain-containing protein</fullName>
    </submittedName>
</protein>
<dbReference type="KEGG" id="halg:HUG10_21600"/>
<dbReference type="InterPro" id="IPR021251">
    <property type="entry name" value="DUF2793"/>
</dbReference>
<reference evidence="2 3" key="1">
    <citation type="submission" date="2020-07" db="EMBL/GenBank/DDBJ databases">
        <title>Gai3-2, isolated from salt lake.</title>
        <authorList>
            <person name="Cui H."/>
            <person name="Shi X."/>
        </authorList>
    </citation>
    <scope>NUCLEOTIDE SEQUENCE [LARGE SCALE GENOMIC DNA]</scope>
    <source>
        <strain evidence="2 3">Gai3-2</strain>
        <plasmid evidence="2 3">unnamed3</plasmid>
    </source>
</reference>
<dbReference type="RefSeq" id="WP_179171760.1">
    <property type="nucleotide sequence ID" value="NZ_CP058532.1"/>
</dbReference>
<dbReference type="Proteomes" id="UP000509750">
    <property type="component" value="Plasmid unnamed3"/>
</dbReference>
<dbReference type="OrthoDB" id="222686at2157"/>
<dbReference type="EMBL" id="CP058532">
    <property type="protein sequence ID" value="QLG30186.1"/>
    <property type="molecule type" value="Genomic_DNA"/>
</dbReference>